<evidence type="ECO:0000259" key="9">
    <source>
        <dbReference type="PROSITE" id="PS52029"/>
    </source>
</evidence>
<comment type="pathway">
    <text evidence="1 7">Cell wall biogenesis; peptidoglycan biosynthesis.</text>
</comment>
<dbReference type="Gene3D" id="2.40.440.10">
    <property type="entry name" value="L,D-transpeptidase catalytic domain-like"/>
    <property type="match status" value="1"/>
</dbReference>
<evidence type="ECO:0000256" key="6">
    <source>
        <dbReference type="ARBA" id="ARBA00023316"/>
    </source>
</evidence>
<dbReference type="CDD" id="cd16913">
    <property type="entry name" value="YkuD_like"/>
    <property type="match status" value="1"/>
</dbReference>
<feature type="active site" description="Nucleophile" evidence="7">
    <location>
        <position position="135"/>
    </location>
</feature>
<evidence type="ECO:0000256" key="1">
    <source>
        <dbReference type="ARBA" id="ARBA00004752"/>
    </source>
</evidence>
<comment type="caution">
    <text evidence="10">The sequence shown here is derived from an EMBL/GenBank/DDBJ whole genome shotgun (WGS) entry which is preliminary data.</text>
</comment>
<dbReference type="InterPro" id="IPR005490">
    <property type="entry name" value="LD_TPept_cat_dom"/>
</dbReference>
<dbReference type="PROSITE" id="PS52029">
    <property type="entry name" value="LD_TPASE"/>
    <property type="match status" value="1"/>
</dbReference>
<keyword evidence="3" id="KW-0808">Transferase</keyword>
<organism evidence="10 11">
    <name type="scientific">Shewanella cutis</name>
    <dbReference type="NCBI Taxonomy" id="2766780"/>
    <lineage>
        <taxon>Bacteria</taxon>
        <taxon>Pseudomonadati</taxon>
        <taxon>Pseudomonadota</taxon>
        <taxon>Gammaproteobacteria</taxon>
        <taxon>Alteromonadales</taxon>
        <taxon>Shewanellaceae</taxon>
        <taxon>Shewanella</taxon>
    </lineage>
</organism>
<dbReference type="Pfam" id="PF03734">
    <property type="entry name" value="YkuD"/>
    <property type="match status" value="1"/>
</dbReference>
<dbReference type="PANTHER" id="PTHR36699">
    <property type="entry name" value="LD-TRANSPEPTIDASE"/>
    <property type="match status" value="1"/>
</dbReference>
<keyword evidence="4 7" id="KW-0133">Cell shape</keyword>
<reference evidence="10 11" key="1">
    <citation type="submission" date="2020-08" db="EMBL/GenBank/DDBJ databases">
        <title>Whole genome sequence of Shewanella sp strain PS-2.</title>
        <authorList>
            <person name="Das S.K."/>
        </authorList>
    </citation>
    <scope>NUCLEOTIDE SEQUENCE [LARGE SCALE GENOMIC DNA]</scope>
    <source>
        <strain evidence="10 11">PS-2</strain>
    </source>
</reference>
<accession>A0ABS9QZB8</accession>
<feature type="active site" description="Proton donor/acceptor" evidence="7">
    <location>
        <position position="113"/>
    </location>
</feature>
<feature type="signal peptide" evidence="8">
    <location>
        <begin position="1"/>
        <end position="18"/>
    </location>
</feature>
<dbReference type="Proteomes" id="UP000829384">
    <property type="component" value="Unassembled WGS sequence"/>
</dbReference>
<sequence length="160" mass="17908">MKNFIIILLVLFSSCVFSAQKADSVLVNKSEKKLYLIADGKPFKSYHVVFGANPEGHKQQEGDERTPEGKYLLDYKKEDSAFYKAIHISYPNQHDIESAKKRGVNPGGLIMIHGQPNGLGWLSFASQFFNWTNGCIAVTNSEMDEIWQAVDVGVPVEIVQ</sequence>
<feature type="chain" id="PRO_5045487927" evidence="8">
    <location>
        <begin position="19"/>
        <end position="160"/>
    </location>
</feature>
<feature type="domain" description="L,D-TPase catalytic" evidence="9">
    <location>
        <begin position="23"/>
        <end position="159"/>
    </location>
</feature>
<comment type="similarity">
    <text evidence="2">Belongs to the YkuD family.</text>
</comment>
<dbReference type="InterPro" id="IPR038063">
    <property type="entry name" value="Transpep_catalytic_dom"/>
</dbReference>
<evidence type="ECO:0000313" key="10">
    <source>
        <dbReference type="EMBL" id="MCG9965679.1"/>
    </source>
</evidence>
<keyword evidence="5 7" id="KW-0573">Peptidoglycan synthesis</keyword>
<dbReference type="RefSeq" id="WP_240132166.1">
    <property type="nucleotide sequence ID" value="NZ_JACSDI010000017.1"/>
</dbReference>
<evidence type="ECO:0000256" key="7">
    <source>
        <dbReference type="PROSITE-ProRule" id="PRU01373"/>
    </source>
</evidence>
<evidence type="ECO:0000256" key="5">
    <source>
        <dbReference type="ARBA" id="ARBA00022984"/>
    </source>
</evidence>
<gene>
    <name evidence="10" type="ORF">H9J30_17410</name>
</gene>
<evidence type="ECO:0000256" key="4">
    <source>
        <dbReference type="ARBA" id="ARBA00022960"/>
    </source>
</evidence>
<evidence type="ECO:0000256" key="3">
    <source>
        <dbReference type="ARBA" id="ARBA00022679"/>
    </source>
</evidence>
<evidence type="ECO:0000313" key="11">
    <source>
        <dbReference type="Proteomes" id="UP000829384"/>
    </source>
</evidence>
<dbReference type="EMBL" id="JACSDI010000017">
    <property type="protein sequence ID" value="MCG9965679.1"/>
    <property type="molecule type" value="Genomic_DNA"/>
</dbReference>
<dbReference type="PANTHER" id="PTHR36699:SF1">
    <property type="entry name" value="L,D-TRANSPEPTIDASE YAFK-RELATED"/>
    <property type="match status" value="1"/>
</dbReference>
<keyword evidence="8" id="KW-0732">Signal</keyword>
<dbReference type="PROSITE" id="PS51257">
    <property type="entry name" value="PROKAR_LIPOPROTEIN"/>
    <property type="match status" value="1"/>
</dbReference>
<dbReference type="SUPFAM" id="SSF141523">
    <property type="entry name" value="L,D-transpeptidase catalytic domain-like"/>
    <property type="match status" value="1"/>
</dbReference>
<name>A0ABS9QZB8_9GAMM</name>
<protein>
    <submittedName>
        <fullName evidence="10">L,D-transpeptidase family protein</fullName>
    </submittedName>
</protein>
<evidence type="ECO:0000256" key="8">
    <source>
        <dbReference type="SAM" id="SignalP"/>
    </source>
</evidence>
<evidence type="ECO:0000256" key="2">
    <source>
        <dbReference type="ARBA" id="ARBA00005992"/>
    </source>
</evidence>
<keyword evidence="6 7" id="KW-0961">Cell wall biogenesis/degradation</keyword>
<proteinExistence type="inferred from homology"/>
<keyword evidence="11" id="KW-1185">Reference proteome</keyword>